<keyword evidence="3" id="KW-1185">Reference proteome</keyword>
<feature type="domain" description="Amidohydrolase-related" evidence="1">
    <location>
        <begin position="19"/>
        <end position="273"/>
    </location>
</feature>
<dbReference type="Pfam" id="PF04909">
    <property type="entry name" value="Amidohydro_2"/>
    <property type="match status" value="1"/>
</dbReference>
<dbReference type="InterPro" id="IPR006680">
    <property type="entry name" value="Amidohydro-rel"/>
</dbReference>
<reference evidence="2 3" key="1">
    <citation type="submission" date="2013-10" db="EMBL/GenBank/DDBJ databases">
        <title>Salinisphaera japonica YTM-1 Genome Sequencing.</title>
        <authorList>
            <person name="Lai Q."/>
            <person name="Li C."/>
            <person name="Shao Z."/>
        </authorList>
    </citation>
    <scope>NUCLEOTIDE SEQUENCE [LARGE SCALE GENOMIC DNA]</scope>
    <source>
        <strain evidence="2 3">YTM-1</strain>
    </source>
</reference>
<dbReference type="Proteomes" id="UP000285310">
    <property type="component" value="Unassembled WGS sequence"/>
</dbReference>
<evidence type="ECO:0000313" key="2">
    <source>
        <dbReference type="EMBL" id="ROO25624.1"/>
    </source>
</evidence>
<proteinExistence type="predicted"/>
<sequence>MSTSIFAPRSEFDDIPLTDCHVHIGESDTNEIYYPHLALDEYRRLMAPAGITRACVFAPLRKDGYRQINARLRTAAADPRRSILVFARLASRDIPLTEPAPWLVRYKLHRHLTGFFHEQATPDDLVGFDGVKLLPHLDGCPSRDVLAAIDELGLPLLVHGGDFCSPRWIERHLIRHTRAPVIIAHLGSFPCAERHLKDAVAIAARHEQVYLDTSGAWHHEYLRYAVRRIPKKIIFGSDAPLMHPLVAWRHVSHAVADDITLEWIAHGAADEIFGCVDRSGGVS</sequence>
<protein>
    <submittedName>
        <fullName evidence="2">Amidohydrolase</fullName>
    </submittedName>
</protein>
<comment type="caution">
    <text evidence="2">The sequence shown here is derived from an EMBL/GenBank/DDBJ whole genome shotgun (WGS) entry which is preliminary data.</text>
</comment>
<dbReference type="EMBL" id="AYKG01000045">
    <property type="protein sequence ID" value="ROO25624.1"/>
    <property type="molecule type" value="Genomic_DNA"/>
</dbReference>
<gene>
    <name evidence="2" type="ORF">SAJA_12725</name>
</gene>
<evidence type="ECO:0000259" key="1">
    <source>
        <dbReference type="Pfam" id="PF04909"/>
    </source>
</evidence>
<dbReference type="Gene3D" id="3.20.20.140">
    <property type="entry name" value="Metal-dependent hydrolases"/>
    <property type="match status" value="1"/>
</dbReference>
<dbReference type="GO" id="GO:0016787">
    <property type="term" value="F:hydrolase activity"/>
    <property type="evidence" value="ECO:0007669"/>
    <property type="project" value="UniProtKB-KW"/>
</dbReference>
<dbReference type="InParanoid" id="A0A423PJ51"/>
<keyword evidence="2" id="KW-0378">Hydrolase</keyword>
<name>A0A423PJ51_9GAMM</name>
<dbReference type="SUPFAM" id="SSF51556">
    <property type="entry name" value="Metallo-dependent hydrolases"/>
    <property type="match status" value="1"/>
</dbReference>
<dbReference type="RefSeq" id="WP_184999873.1">
    <property type="nucleotide sequence ID" value="NZ_AYKG01000045.1"/>
</dbReference>
<dbReference type="InterPro" id="IPR032466">
    <property type="entry name" value="Metal_Hydrolase"/>
</dbReference>
<dbReference type="AlphaFoldDB" id="A0A423PJ51"/>
<organism evidence="2 3">
    <name type="scientific">Salinisphaera japonica YTM-1</name>
    <dbReference type="NCBI Taxonomy" id="1209778"/>
    <lineage>
        <taxon>Bacteria</taxon>
        <taxon>Pseudomonadati</taxon>
        <taxon>Pseudomonadota</taxon>
        <taxon>Gammaproteobacteria</taxon>
        <taxon>Salinisphaerales</taxon>
        <taxon>Salinisphaeraceae</taxon>
        <taxon>Salinisphaera</taxon>
    </lineage>
</organism>
<evidence type="ECO:0000313" key="3">
    <source>
        <dbReference type="Proteomes" id="UP000285310"/>
    </source>
</evidence>
<accession>A0A423PJ51</accession>